<dbReference type="OMA" id="PHWKGIC"/>
<dbReference type="GO" id="GO:0005576">
    <property type="term" value="C:extracellular region"/>
    <property type="evidence" value="ECO:0007669"/>
    <property type="project" value="UniProtKB-SubCell"/>
</dbReference>
<dbReference type="InterPro" id="IPR000209">
    <property type="entry name" value="Peptidase_S8/S53_dom"/>
</dbReference>
<feature type="active site" description="Charge relay system" evidence="8 9">
    <location>
        <position position="227"/>
    </location>
</feature>
<evidence type="ECO:0008006" key="17">
    <source>
        <dbReference type="Google" id="ProtNLM"/>
    </source>
</evidence>
<dbReference type="FunFam" id="3.30.70.80:FF:000002">
    <property type="entry name" value="Subtilisin-like protease SBT5.3"/>
    <property type="match status" value="1"/>
</dbReference>
<feature type="domain" description="Subtilisin-like protease fibronectin type-III" evidence="14">
    <location>
        <begin position="646"/>
        <end position="734"/>
    </location>
</feature>
<evidence type="ECO:0000313" key="15">
    <source>
        <dbReference type="EMBL" id="KOM24991.1"/>
    </source>
</evidence>
<evidence type="ECO:0000256" key="11">
    <source>
        <dbReference type="SAM" id="SignalP"/>
    </source>
</evidence>
<dbReference type="GO" id="GO:0006508">
    <property type="term" value="P:proteolysis"/>
    <property type="evidence" value="ECO:0007669"/>
    <property type="project" value="UniProtKB-KW"/>
</dbReference>
<dbReference type="InterPro" id="IPR010259">
    <property type="entry name" value="S8pro/Inhibitor_I9"/>
</dbReference>
<evidence type="ECO:0000256" key="6">
    <source>
        <dbReference type="ARBA" id="ARBA00022801"/>
    </source>
</evidence>
<evidence type="ECO:0000256" key="10">
    <source>
        <dbReference type="SAM" id="MobiDB-lite"/>
    </source>
</evidence>
<evidence type="ECO:0000256" key="9">
    <source>
        <dbReference type="PROSITE-ProRule" id="PRU01240"/>
    </source>
</evidence>
<protein>
    <recommendedName>
        <fullName evidence="17">Subtilisin-like protease fibronectin type-III domain-containing protein</fullName>
    </recommendedName>
</protein>
<comment type="subcellular location">
    <subcellularLocation>
        <location evidence="1">Secreted</location>
    </subcellularLocation>
</comment>
<dbReference type="PANTHER" id="PTHR10795">
    <property type="entry name" value="PROPROTEIN CONVERTASE SUBTILISIN/KEXIN"/>
    <property type="match status" value="1"/>
</dbReference>
<keyword evidence="3" id="KW-0964">Secreted</keyword>
<dbReference type="EMBL" id="KQ258249">
    <property type="protein sequence ID" value="KOM24991.1"/>
    <property type="molecule type" value="Genomic_DNA"/>
</dbReference>
<dbReference type="PROSITE" id="PS51892">
    <property type="entry name" value="SUBTILASE"/>
    <property type="match status" value="1"/>
</dbReference>
<gene>
    <name evidence="15" type="ORF">LR48_Vigan38s000700</name>
</gene>
<evidence type="ECO:0000256" key="5">
    <source>
        <dbReference type="ARBA" id="ARBA00022729"/>
    </source>
</evidence>
<dbReference type="InterPro" id="IPR037045">
    <property type="entry name" value="S8pro/Inhibitor_I9_sf"/>
</dbReference>
<evidence type="ECO:0000256" key="4">
    <source>
        <dbReference type="ARBA" id="ARBA00022670"/>
    </source>
</evidence>
<dbReference type="InterPro" id="IPR015500">
    <property type="entry name" value="Peptidase_S8_subtilisin-rel"/>
</dbReference>
<dbReference type="InterPro" id="IPR036852">
    <property type="entry name" value="Peptidase_S8/S53_dom_sf"/>
</dbReference>
<keyword evidence="4 9" id="KW-0645">Protease</keyword>
<dbReference type="GO" id="GO:0009610">
    <property type="term" value="P:response to symbiotic fungus"/>
    <property type="evidence" value="ECO:0007669"/>
    <property type="project" value="UniProtKB-ARBA"/>
</dbReference>
<evidence type="ECO:0000259" key="13">
    <source>
        <dbReference type="Pfam" id="PF05922"/>
    </source>
</evidence>
<dbReference type="CDD" id="cd02120">
    <property type="entry name" value="PA_subtilisin_like"/>
    <property type="match status" value="1"/>
</dbReference>
<evidence type="ECO:0000256" key="1">
    <source>
        <dbReference type="ARBA" id="ARBA00004613"/>
    </source>
</evidence>
<dbReference type="Gene3D" id="3.30.70.80">
    <property type="entry name" value="Peptidase S8 propeptide/proteinase inhibitor I9"/>
    <property type="match status" value="1"/>
</dbReference>
<keyword evidence="6 9" id="KW-0378">Hydrolase</keyword>
<dbReference type="InterPro" id="IPR045051">
    <property type="entry name" value="SBT"/>
</dbReference>
<keyword evidence="5 11" id="KW-0732">Signal</keyword>
<feature type="signal peptide" evidence="11">
    <location>
        <begin position="1"/>
        <end position="33"/>
    </location>
</feature>
<dbReference type="InterPro" id="IPR023828">
    <property type="entry name" value="Peptidase_S8_Ser-AS"/>
</dbReference>
<dbReference type="Gramene" id="KOM24991">
    <property type="protein sequence ID" value="KOM24991"/>
    <property type="gene ID" value="LR48_Vigan38s000700"/>
</dbReference>
<dbReference type="PROSITE" id="PS00138">
    <property type="entry name" value="SUBTILASE_SER"/>
    <property type="match status" value="1"/>
</dbReference>
<feature type="domain" description="Peptidase S8/S53" evidence="12">
    <location>
        <begin position="142"/>
        <end position="570"/>
    </location>
</feature>
<dbReference type="Pfam" id="PF00082">
    <property type="entry name" value="Peptidase_S8"/>
    <property type="match status" value="1"/>
</dbReference>
<dbReference type="FunFam" id="3.40.50.200:FF:000006">
    <property type="entry name" value="Subtilisin-like protease SBT1.5"/>
    <property type="match status" value="1"/>
</dbReference>
<keyword evidence="7 9" id="KW-0720">Serine protease</keyword>
<sequence>MDTNSRNWRWQRLAQMLLASALLLLQNSVPISAEASSVHIVYMGDKIYQNPQLTKKYHHKMLSSLLGSKEAAKDSILYSYKYGFSGFAARLTKHEAEAIAKFPGVVSVIPNGIHKLHTTRSWDFIGIHHSTSETALSNSNLGEGAIIGVIDTGIWPESASFNDEAMGEIPPRWKGVCQVGEHFNSTNCNKKIIGARWFLKGITDQTKKLLQGNNTNEYLSARDAIGHGTHTASTAAGYFVGNANYRGLASGLARGGAPLAHLAIYKTCWDFPIGECSGADILKAFDKAIHDGVDVLTVSLGFSIPLFSYVDHRDVIAIGSFHATAKGITVVCSAGNSGPLSQTITNTAPWIITVGATTIDRAFPAAITLGNNRTLWGQSIDTGKHNLESVGLTYSERIALDPSDNLAKDCQSGSLNATMTEGKIVLCFSVSDQQDIVSASVTVKEAGGVGLVYAQYHEDGLNQCASLSFPKTVIGKWTSPRVASFSSRGPSSLSPTVLKPDIAAPGVDILAAFPSKGTTKNSGFSFLSGTSMSCPHVAGIVAVMKSKYPTWSPAAIRSALVTTAHQSGTDGNVISEEGSTHKAADPFDIGGGQMDPKKAMVPGLIYDITTEDYVQFLCSMDHSIATIRKVIKTSTRCKKEKHQALNLNLPSISVPNLKKTATVTRRVTNVGNVTAIYKVLVKVPYGIKVRVEPQTLSFNSDTQVLSFNVSFLSTQKFSGDYKFGSLTWTDGKHSEGDFLDPGLGRSDPLEEEEEEVGPGGGFVGENCGGEFGDGVVELLGDGFDGILLERGEEDEVEGGASGRGEEWLEERVVVVREVAAEEDSGHGSGLRFGGDVEEVGQAKEEGFWAGLLAEVEERLKLRTLVVGEGHQV</sequence>
<dbReference type="Gene3D" id="2.60.40.2310">
    <property type="match status" value="1"/>
</dbReference>
<evidence type="ECO:0000313" key="16">
    <source>
        <dbReference type="Proteomes" id="UP000053144"/>
    </source>
</evidence>
<name>A0A0L9T3T3_PHAAN</name>
<feature type="region of interest" description="Disordered" evidence="10">
    <location>
        <begin position="741"/>
        <end position="762"/>
    </location>
</feature>
<dbReference type="Proteomes" id="UP000053144">
    <property type="component" value="Unassembled WGS sequence"/>
</dbReference>
<dbReference type="Pfam" id="PF17766">
    <property type="entry name" value="fn3_6"/>
    <property type="match status" value="1"/>
</dbReference>
<evidence type="ECO:0000256" key="8">
    <source>
        <dbReference type="PIRSR" id="PIRSR615500-1"/>
    </source>
</evidence>
<comment type="similarity">
    <text evidence="2 9">Belongs to the peptidase S8 family.</text>
</comment>
<dbReference type="GO" id="GO:0009609">
    <property type="term" value="P:response to symbiotic bacterium"/>
    <property type="evidence" value="ECO:0007669"/>
    <property type="project" value="UniProtKB-ARBA"/>
</dbReference>
<dbReference type="AlphaFoldDB" id="A0A0L9T3T3"/>
<evidence type="ECO:0000256" key="3">
    <source>
        <dbReference type="ARBA" id="ARBA00022525"/>
    </source>
</evidence>
<feature type="chain" id="PRO_5005594448" description="Subtilisin-like protease fibronectin type-III domain-containing protein" evidence="11">
    <location>
        <begin position="34"/>
        <end position="872"/>
    </location>
</feature>
<dbReference type="Gene3D" id="3.40.50.200">
    <property type="entry name" value="Peptidase S8/S53 domain"/>
    <property type="match status" value="2"/>
</dbReference>
<dbReference type="InterPro" id="IPR041469">
    <property type="entry name" value="Subtilisin-like_FN3"/>
</dbReference>
<reference evidence="16" key="1">
    <citation type="journal article" date="2015" name="Proc. Natl. Acad. Sci. U.S.A.">
        <title>Genome sequencing of adzuki bean (Vigna angularis) provides insight into high starch and low fat accumulation and domestication.</title>
        <authorList>
            <person name="Yang K."/>
            <person name="Tian Z."/>
            <person name="Chen C."/>
            <person name="Luo L."/>
            <person name="Zhao B."/>
            <person name="Wang Z."/>
            <person name="Yu L."/>
            <person name="Li Y."/>
            <person name="Sun Y."/>
            <person name="Li W."/>
            <person name="Chen Y."/>
            <person name="Li Y."/>
            <person name="Zhang Y."/>
            <person name="Ai D."/>
            <person name="Zhao J."/>
            <person name="Shang C."/>
            <person name="Ma Y."/>
            <person name="Wu B."/>
            <person name="Wang M."/>
            <person name="Gao L."/>
            <person name="Sun D."/>
            <person name="Zhang P."/>
            <person name="Guo F."/>
            <person name="Wang W."/>
            <person name="Li Y."/>
            <person name="Wang J."/>
            <person name="Varshney R.K."/>
            <person name="Wang J."/>
            <person name="Ling H.Q."/>
            <person name="Wan P."/>
        </authorList>
    </citation>
    <scope>NUCLEOTIDE SEQUENCE</scope>
    <source>
        <strain evidence="16">cv. Jingnong 6</strain>
    </source>
</reference>
<dbReference type="InterPro" id="IPR034197">
    <property type="entry name" value="Peptidases_S8_3"/>
</dbReference>
<organism evidence="15 16">
    <name type="scientific">Phaseolus angularis</name>
    <name type="common">Azuki bean</name>
    <name type="synonym">Vigna angularis</name>
    <dbReference type="NCBI Taxonomy" id="3914"/>
    <lineage>
        <taxon>Eukaryota</taxon>
        <taxon>Viridiplantae</taxon>
        <taxon>Streptophyta</taxon>
        <taxon>Embryophyta</taxon>
        <taxon>Tracheophyta</taxon>
        <taxon>Spermatophyta</taxon>
        <taxon>Magnoliopsida</taxon>
        <taxon>eudicotyledons</taxon>
        <taxon>Gunneridae</taxon>
        <taxon>Pentapetalae</taxon>
        <taxon>rosids</taxon>
        <taxon>fabids</taxon>
        <taxon>Fabales</taxon>
        <taxon>Fabaceae</taxon>
        <taxon>Papilionoideae</taxon>
        <taxon>50 kb inversion clade</taxon>
        <taxon>NPAAA clade</taxon>
        <taxon>indigoferoid/millettioid clade</taxon>
        <taxon>Phaseoleae</taxon>
        <taxon>Vigna</taxon>
    </lineage>
</organism>
<dbReference type="Pfam" id="PF05922">
    <property type="entry name" value="Inhibitor_I9"/>
    <property type="match status" value="1"/>
</dbReference>
<proteinExistence type="inferred from homology"/>
<feature type="active site" description="Charge relay system" evidence="8 9">
    <location>
        <position position="531"/>
    </location>
</feature>
<evidence type="ECO:0000259" key="12">
    <source>
        <dbReference type="Pfam" id="PF00082"/>
    </source>
</evidence>
<dbReference type="PRINTS" id="PR00723">
    <property type="entry name" value="SUBTILISIN"/>
</dbReference>
<dbReference type="GO" id="GO:0004252">
    <property type="term" value="F:serine-type endopeptidase activity"/>
    <property type="evidence" value="ECO:0007669"/>
    <property type="project" value="UniProtKB-UniRule"/>
</dbReference>
<evidence type="ECO:0000256" key="2">
    <source>
        <dbReference type="ARBA" id="ARBA00011073"/>
    </source>
</evidence>
<dbReference type="Gene3D" id="3.50.30.30">
    <property type="match status" value="1"/>
</dbReference>
<dbReference type="SUPFAM" id="SSF52743">
    <property type="entry name" value="Subtilisin-like"/>
    <property type="match status" value="1"/>
</dbReference>
<dbReference type="CDD" id="cd04852">
    <property type="entry name" value="Peptidases_S8_3"/>
    <property type="match status" value="1"/>
</dbReference>
<dbReference type="FunFam" id="2.60.40.2310:FF:000001">
    <property type="entry name" value="Subtilisin-like protease SBT1.5"/>
    <property type="match status" value="1"/>
</dbReference>
<feature type="domain" description="Inhibitor I9" evidence="13">
    <location>
        <begin position="38"/>
        <end position="117"/>
    </location>
</feature>
<evidence type="ECO:0000259" key="14">
    <source>
        <dbReference type="Pfam" id="PF17766"/>
    </source>
</evidence>
<accession>A0A0L9T3T3</accession>
<evidence type="ECO:0000256" key="7">
    <source>
        <dbReference type="ARBA" id="ARBA00022825"/>
    </source>
</evidence>
<feature type="active site" description="Charge relay system" evidence="8 9">
    <location>
        <position position="151"/>
    </location>
</feature>